<dbReference type="EMBL" id="JAHKNI010000008">
    <property type="protein sequence ID" value="MBU3064496.1"/>
    <property type="molecule type" value="Genomic_DNA"/>
</dbReference>
<comment type="caution">
    <text evidence="2">The sequence shown here is derived from an EMBL/GenBank/DDBJ whole genome shotgun (WGS) entry which is preliminary data.</text>
</comment>
<proteinExistence type="predicted"/>
<name>A0ABS6B512_9NOCA</name>
<dbReference type="RefSeq" id="WP_215919745.1">
    <property type="nucleotide sequence ID" value="NZ_JAHKNI010000008.1"/>
</dbReference>
<organism evidence="2 3">
    <name type="scientific">Nocardia albiluteola</name>
    <dbReference type="NCBI Taxonomy" id="2842303"/>
    <lineage>
        <taxon>Bacteria</taxon>
        <taxon>Bacillati</taxon>
        <taxon>Actinomycetota</taxon>
        <taxon>Actinomycetes</taxon>
        <taxon>Mycobacteriales</taxon>
        <taxon>Nocardiaceae</taxon>
        <taxon>Nocardia</taxon>
    </lineage>
</organism>
<feature type="region of interest" description="Disordered" evidence="1">
    <location>
        <begin position="92"/>
        <end position="126"/>
    </location>
</feature>
<evidence type="ECO:0000313" key="3">
    <source>
        <dbReference type="Proteomes" id="UP000733379"/>
    </source>
</evidence>
<keyword evidence="3" id="KW-1185">Reference proteome</keyword>
<feature type="compositionally biased region" description="Low complexity" evidence="1">
    <location>
        <begin position="92"/>
        <end position="124"/>
    </location>
</feature>
<evidence type="ECO:0000256" key="1">
    <source>
        <dbReference type="SAM" id="MobiDB-lite"/>
    </source>
</evidence>
<protein>
    <recommendedName>
        <fullName evidence="4">PPE family domain-containing protein</fullName>
    </recommendedName>
</protein>
<evidence type="ECO:0000313" key="2">
    <source>
        <dbReference type="EMBL" id="MBU3064496.1"/>
    </source>
</evidence>
<reference evidence="2 3" key="1">
    <citation type="submission" date="2021-06" db="EMBL/GenBank/DDBJ databases">
        <title>Actinomycetes sequencing.</title>
        <authorList>
            <person name="Shan Q."/>
        </authorList>
    </citation>
    <scope>NUCLEOTIDE SEQUENCE [LARGE SCALE GENOMIC DNA]</scope>
    <source>
        <strain evidence="2 3">NEAU-G5</strain>
    </source>
</reference>
<gene>
    <name evidence="2" type="ORF">KO481_23550</name>
</gene>
<accession>A0ABS6B512</accession>
<dbReference type="Proteomes" id="UP000733379">
    <property type="component" value="Unassembled WGS sequence"/>
</dbReference>
<evidence type="ECO:0008006" key="4">
    <source>
        <dbReference type="Google" id="ProtNLM"/>
    </source>
</evidence>
<sequence length="160" mass="17367">MDADTVDRDWNALQQQAQQTAQMFQTLAGKLQAAAAAGDQNAREWLLDLKEAALSVHQEEAQAAQVMQSVHALVDNHVNQVAQIAPAGYPQQQYPAQPQYQPQPGYPQPGYAQPQPGYPQQYPQQGGGMLHRFLGSSFGSAMAMGAGFGIGDDIINDIFR</sequence>